<evidence type="ECO:0000313" key="1">
    <source>
        <dbReference type="EMBL" id="QHT99954.1"/>
    </source>
</evidence>
<dbReference type="EMBL" id="MN740319">
    <property type="protein sequence ID" value="QHT99954.1"/>
    <property type="molecule type" value="Genomic_DNA"/>
</dbReference>
<proteinExistence type="predicted"/>
<accession>A0A6C0J2Q3</accession>
<reference evidence="1" key="1">
    <citation type="journal article" date="2020" name="Nature">
        <title>Giant virus diversity and host interactions through global metagenomics.</title>
        <authorList>
            <person name="Schulz F."/>
            <person name="Roux S."/>
            <person name="Paez-Espino D."/>
            <person name="Jungbluth S."/>
            <person name="Walsh D.A."/>
            <person name="Denef V.J."/>
            <person name="McMahon K.D."/>
            <person name="Konstantinidis K.T."/>
            <person name="Eloe-Fadrosh E.A."/>
            <person name="Kyrpides N.C."/>
            <person name="Woyke T."/>
        </authorList>
    </citation>
    <scope>NUCLEOTIDE SEQUENCE</scope>
    <source>
        <strain evidence="1">GVMAG-M-3300025778-1</strain>
    </source>
</reference>
<name>A0A6C0J2Q3_9ZZZZ</name>
<dbReference type="InterPro" id="IPR029044">
    <property type="entry name" value="Nucleotide-diphossugar_trans"/>
</dbReference>
<dbReference type="SUPFAM" id="SSF53448">
    <property type="entry name" value="Nucleotide-diphospho-sugar transferases"/>
    <property type="match status" value="1"/>
</dbReference>
<sequence length="452" mass="51512">MRILLKCPTRSRPQKAISTLKKYVDMANRKDLLGILVSCDADDTSMLNVRDELTATLRSASWSKVVYGNSKSKIEACNADIADCDWEWDIVVLVSDDMQPQVQGYDDAIRSYMMASFPTTDGILWFNDGFQGTKLNTLTIFGRAMYNFFGYLYHPEYVSLYCDTELTDLCRTTLKDKTIYIPTCIIRHEHPATGYGGNDALYAHNSKFWNQDMHTYIRRKNYAYDLSFLIPTIPGRETRLQTLIQSIQARSGDLRVEIKIDFDNREASIGSKRQRLLQGAQGKYCVFVDDDDEVTDAYFEDVRATIAGGFDVMRLRGQIGHLTFTHSLSNTLTMPMAIGNEFLRPPNHLNPMLSDIAKNVPFKDAKRGEDLDWTITMSKMNLLSTEYQSETSRIHYIYNIRAPVPENAIDYQRTNTYEDFLKLVWIGVGAPASVPQQSTGRLRLGPKGFVSR</sequence>
<protein>
    <submittedName>
        <fullName evidence="1">Uncharacterized protein</fullName>
    </submittedName>
</protein>
<dbReference type="AlphaFoldDB" id="A0A6C0J2Q3"/>
<organism evidence="1">
    <name type="scientific">viral metagenome</name>
    <dbReference type="NCBI Taxonomy" id="1070528"/>
    <lineage>
        <taxon>unclassified sequences</taxon>
        <taxon>metagenomes</taxon>
        <taxon>organismal metagenomes</taxon>
    </lineage>
</organism>